<dbReference type="Pfam" id="PF26410">
    <property type="entry name" value="GH5_mannosidase"/>
    <property type="match status" value="1"/>
</dbReference>
<name>A0A1B8GKT5_9PEZI</name>
<sequence>MSISKLSLLALVSAAAALPGGNSWTSSLSSWGTGTFAPFKPIISSLFPQLGAPLTPEILATFAQPTLANIARNSYVTRKGSKLLLNGERYVGGGANVYWLGLDENVIPPAGEPFYEPFKASYPSLGRITEVMNTLVTMGAKTIRSQTLGVSTGNPLSIMPTLGVVNEEAFATIDWAVFQARQHGLRIIIPLTDAFDYYHGGRFNFLRWRGINITQNDASPLVQEFFTNRQIINDFKNYIRIHMTHKNPYTGLTYAQDPTILAYETGNELYGNVWGDMNVPRAWVQEIAKYIKTLGPHKLVLDGTYGINTTHLDIPEVDIYSDHFYPLDTKKLSAGIEKVRGAGKVYWSGEYDWTGLNGKETPQGDSLESWFAVIEADQKRADSVVAGDAFWSLFMHNVPDCQSFVNHTDGFTLQYNNPLNSAYIDGQISLVRQHFFRMQGIAVDGYLPAVACPQNFVPGYDAQYTNY</sequence>
<evidence type="ECO:0000256" key="6">
    <source>
        <dbReference type="ARBA" id="ARBA00022729"/>
    </source>
</evidence>
<reference evidence="11 12" key="1">
    <citation type="submission" date="2016-03" db="EMBL/GenBank/DDBJ databases">
        <title>Comparative genomics of Pseudogymnoascus destructans, the fungus causing white-nose syndrome of bats.</title>
        <authorList>
            <person name="Palmer J.M."/>
            <person name="Drees K.P."/>
            <person name="Foster J.T."/>
            <person name="Lindner D.L."/>
        </authorList>
    </citation>
    <scope>NUCLEOTIDE SEQUENCE [LARGE SCALE GENOMIC DNA]</scope>
    <source>
        <strain evidence="11 12">UAMH 10579</strain>
    </source>
</reference>
<evidence type="ECO:0000259" key="10">
    <source>
        <dbReference type="Pfam" id="PF26410"/>
    </source>
</evidence>
<keyword evidence="8" id="KW-0326">Glycosidase</keyword>
<dbReference type="EMBL" id="KV460228">
    <property type="protein sequence ID" value="OBT96447.1"/>
    <property type="molecule type" value="Genomic_DNA"/>
</dbReference>
<protein>
    <recommendedName>
        <fullName evidence="4">mannan endo-1,4-beta-mannosidase</fullName>
        <ecNumber evidence="4">3.2.1.78</ecNumber>
    </recommendedName>
</protein>
<keyword evidence="12" id="KW-1185">Reference proteome</keyword>
<evidence type="ECO:0000256" key="3">
    <source>
        <dbReference type="ARBA" id="ARBA00005641"/>
    </source>
</evidence>
<feature type="chain" id="PRO_5008608817" description="mannan endo-1,4-beta-mannosidase" evidence="9">
    <location>
        <begin position="18"/>
        <end position="467"/>
    </location>
</feature>
<evidence type="ECO:0000256" key="8">
    <source>
        <dbReference type="ARBA" id="ARBA00023295"/>
    </source>
</evidence>
<dbReference type="GO" id="GO:0005576">
    <property type="term" value="C:extracellular region"/>
    <property type="evidence" value="ECO:0007669"/>
    <property type="project" value="UniProtKB-SubCell"/>
</dbReference>
<dbReference type="STRING" id="342668.A0A1B8GKT5"/>
<evidence type="ECO:0000256" key="2">
    <source>
        <dbReference type="ARBA" id="ARBA00004613"/>
    </source>
</evidence>
<keyword evidence="7" id="KW-0378">Hydrolase</keyword>
<evidence type="ECO:0000313" key="12">
    <source>
        <dbReference type="Proteomes" id="UP000091956"/>
    </source>
</evidence>
<comment type="catalytic activity">
    <reaction evidence="1">
        <text>Random hydrolysis of (1-&gt;4)-beta-D-mannosidic linkages in mannans, galactomannans and glucomannans.</text>
        <dbReference type="EC" id="3.2.1.78"/>
    </reaction>
</comment>
<feature type="signal peptide" evidence="9">
    <location>
        <begin position="1"/>
        <end position="17"/>
    </location>
</feature>
<evidence type="ECO:0000256" key="1">
    <source>
        <dbReference type="ARBA" id="ARBA00001678"/>
    </source>
</evidence>
<dbReference type="GO" id="GO:0046355">
    <property type="term" value="P:mannan catabolic process"/>
    <property type="evidence" value="ECO:0007669"/>
    <property type="project" value="UniProtKB-ARBA"/>
</dbReference>
<dbReference type="GO" id="GO:0016985">
    <property type="term" value="F:mannan endo-1,4-beta-mannosidase activity"/>
    <property type="evidence" value="ECO:0007669"/>
    <property type="project" value="UniProtKB-EC"/>
</dbReference>
<accession>A0A1B8GKT5</accession>
<dbReference type="Proteomes" id="UP000091956">
    <property type="component" value="Unassembled WGS sequence"/>
</dbReference>
<keyword evidence="5" id="KW-0964">Secreted</keyword>
<evidence type="ECO:0000256" key="9">
    <source>
        <dbReference type="SAM" id="SignalP"/>
    </source>
</evidence>
<organism evidence="11 12">
    <name type="scientific">Pseudogymnoascus verrucosus</name>
    <dbReference type="NCBI Taxonomy" id="342668"/>
    <lineage>
        <taxon>Eukaryota</taxon>
        <taxon>Fungi</taxon>
        <taxon>Dikarya</taxon>
        <taxon>Ascomycota</taxon>
        <taxon>Pezizomycotina</taxon>
        <taxon>Leotiomycetes</taxon>
        <taxon>Thelebolales</taxon>
        <taxon>Thelebolaceae</taxon>
        <taxon>Pseudogymnoascus</taxon>
    </lineage>
</organism>
<evidence type="ECO:0000256" key="4">
    <source>
        <dbReference type="ARBA" id="ARBA00012706"/>
    </source>
</evidence>
<proteinExistence type="inferred from homology"/>
<evidence type="ECO:0000313" key="11">
    <source>
        <dbReference type="EMBL" id="OBT96447.1"/>
    </source>
</evidence>
<dbReference type="EC" id="3.2.1.78" evidence="4"/>
<evidence type="ECO:0000256" key="5">
    <source>
        <dbReference type="ARBA" id="ARBA00022525"/>
    </source>
</evidence>
<dbReference type="OrthoDB" id="428177at2759"/>
<dbReference type="RefSeq" id="XP_018130180.1">
    <property type="nucleotide sequence ID" value="XM_018275094.2"/>
</dbReference>
<dbReference type="PANTHER" id="PTHR31451:SF39">
    <property type="entry name" value="MANNAN ENDO-1,4-BETA-MANNOSIDASE 1"/>
    <property type="match status" value="1"/>
</dbReference>
<dbReference type="PANTHER" id="PTHR31451">
    <property type="match status" value="1"/>
</dbReference>
<comment type="similarity">
    <text evidence="3">Belongs to the glycosyl hydrolase 5 (cellulase A) family.</text>
</comment>
<feature type="domain" description="Glycoside hydrolase family 5" evidence="10">
    <location>
        <begin position="74"/>
        <end position="309"/>
    </location>
</feature>
<evidence type="ECO:0000256" key="7">
    <source>
        <dbReference type="ARBA" id="ARBA00022801"/>
    </source>
</evidence>
<gene>
    <name evidence="11" type="ORF">VE01_05631</name>
</gene>
<dbReference type="InterPro" id="IPR017853">
    <property type="entry name" value="GH"/>
</dbReference>
<dbReference type="InterPro" id="IPR045053">
    <property type="entry name" value="MAN-like"/>
</dbReference>
<dbReference type="Gene3D" id="3.20.20.80">
    <property type="entry name" value="Glycosidases"/>
    <property type="match status" value="1"/>
</dbReference>
<dbReference type="InterPro" id="IPR001547">
    <property type="entry name" value="Glyco_hydro_5"/>
</dbReference>
<comment type="subcellular location">
    <subcellularLocation>
        <location evidence="2">Secreted</location>
    </subcellularLocation>
</comment>
<reference evidence="12" key="2">
    <citation type="journal article" date="2018" name="Nat. Commun.">
        <title>Extreme sensitivity to ultraviolet light in the fungal pathogen causing white-nose syndrome of bats.</title>
        <authorList>
            <person name="Palmer J.M."/>
            <person name="Drees K.P."/>
            <person name="Foster J.T."/>
            <person name="Lindner D.L."/>
        </authorList>
    </citation>
    <scope>NUCLEOTIDE SEQUENCE [LARGE SCALE GENOMIC DNA]</scope>
    <source>
        <strain evidence="12">UAMH 10579</strain>
    </source>
</reference>
<dbReference type="GeneID" id="28839017"/>
<dbReference type="SUPFAM" id="SSF51445">
    <property type="entry name" value="(Trans)glycosidases"/>
    <property type="match status" value="1"/>
</dbReference>
<dbReference type="AlphaFoldDB" id="A0A1B8GKT5"/>
<keyword evidence="6 9" id="KW-0732">Signal</keyword>